<dbReference type="RefSeq" id="WP_153822618.1">
    <property type="nucleotide sequence ID" value="NZ_WJIE01000009.1"/>
</dbReference>
<dbReference type="InterPro" id="IPR013433">
    <property type="entry name" value="PHA_gran_rgn"/>
</dbReference>
<evidence type="ECO:0008006" key="3">
    <source>
        <dbReference type="Google" id="ProtNLM"/>
    </source>
</evidence>
<reference evidence="1 2" key="1">
    <citation type="submission" date="2019-10" db="EMBL/GenBank/DDBJ databases">
        <title>A soil myxobacterium in the family Polyangiaceae.</title>
        <authorList>
            <person name="Li Y."/>
            <person name="Wang J."/>
        </authorList>
    </citation>
    <scope>NUCLEOTIDE SEQUENCE [LARGE SCALE GENOMIC DNA]</scope>
    <source>
        <strain evidence="1 2">DSM 14734</strain>
    </source>
</reference>
<protein>
    <recommendedName>
        <fullName evidence="3">Polyhydroxyalkanoic acid synthase</fullName>
    </recommendedName>
</protein>
<evidence type="ECO:0000313" key="2">
    <source>
        <dbReference type="Proteomes" id="UP000440224"/>
    </source>
</evidence>
<dbReference type="NCBIfam" id="TIGR02610">
    <property type="entry name" value="PHA_gran_rgn"/>
    <property type="match status" value="1"/>
</dbReference>
<evidence type="ECO:0000313" key="1">
    <source>
        <dbReference type="EMBL" id="MRG95801.1"/>
    </source>
</evidence>
<accession>A0A6N7Q4L0</accession>
<dbReference type="AlphaFoldDB" id="A0A6N7Q4L0"/>
<proteinExistence type="predicted"/>
<name>A0A6N7Q4L0_9BACT</name>
<dbReference type="EMBL" id="WJIE01000009">
    <property type="protein sequence ID" value="MRG95801.1"/>
    <property type="molecule type" value="Genomic_DNA"/>
</dbReference>
<keyword evidence="2" id="KW-1185">Reference proteome</keyword>
<dbReference type="Proteomes" id="UP000440224">
    <property type="component" value="Unassembled WGS sequence"/>
</dbReference>
<sequence>MAQIDIHRPHGMSEDAARRRAEDLARRLEQRRGVRWRWEGDELRLDAPSGPAKGTRGSVRVDAEVVRIRVELPLFLRPMRPVVETKLREKLDAMLGKS</sequence>
<organism evidence="1 2">
    <name type="scientific">Polyangium spumosum</name>
    <dbReference type="NCBI Taxonomy" id="889282"/>
    <lineage>
        <taxon>Bacteria</taxon>
        <taxon>Pseudomonadati</taxon>
        <taxon>Myxococcota</taxon>
        <taxon>Polyangia</taxon>
        <taxon>Polyangiales</taxon>
        <taxon>Polyangiaceae</taxon>
        <taxon>Polyangium</taxon>
    </lineage>
</organism>
<comment type="caution">
    <text evidence="1">The sequence shown here is derived from an EMBL/GenBank/DDBJ whole genome shotgun (WGS) entry which is preliminary data.</text>
</comment>
<gene>
    <name evidence="1" type="ORF">GF068_28360</name>
</gene>
<dbReference type="Pfam" id="PF09650">
    <property type="entry name" value="PHA_gran_rgn"/>
    <property type="match status" value="1"/>
</dbReference>
<dbReference type="OrthoDB" id="287584at2"/>